<dbReference type="Gene3D" id="3.90.930.1">
    <property type="match status" value="1"/>
</dbReference>
<evidence type="ECO:0008006" key="2">
    <source>
        <dbReference type="Google" id="ProtNLM"/>
    </source>
</evidence>
<name>A0A3G5A4D6_9VIRU</name>
<proteinExistence type="predicted"/>
<organism evidence="1">
    <name type="scientific">Harvfovirus sp</name>
    <dbReference type="NCBI Taxonomy" id="2487768"/>
    <lineage>
        <taxon>Viruses</taxon>
        <taxon>Varidnaviria</taxon>
        <taxon>Bamfordvirae</taxon>
        <taxon>Nucleocytoviricota</taxon>
        <taxon>Megaviricetes</taxon>
        <taxon>Imitervirales</taxon>
        <taxon>Mimiviridae</taxon>
        <taxon>Klosneuvirinae</taxon>
    </lineage>
</organism>
<dbReference type="EMBL" id="MK072257">
    <property type="protein sequence ID" value="AYV81081.1"/>
    <property type="molecule type" value="Genomic_DNA"/>
</dbReference>
<evidence type="ECO:0000313" key="1">
    <source>
        <dbReference type="EMBL" id="AYV81081.1"/>
    </source>
</evidence>
<reference evidence="1" key="1">
    <citation type="submission" date="2018-10" db="EMBL/GenBank/DDBJ databases">
        <title>Hidden diversity of soil giant viruses.</title>
        <authorList>
            <person name="Schulz F."/>
            <person name="Alteio L."/>
            <person name="Goudeau D."/>
            <person name="Ryan E.M."/>
            <person name="Malmstrom R.R."/>
            <person name="Blanchard J."/>
            <person name="Woyke T."/>
        </authorList>
    </citation>
    <scope>NUCLEOTIDE SEQUENCE</scope>
    <source>
        <strain evidence="1">HAV1</strain>
    </source>
</reference>
<accession>A0A3G5A4D6</accession>
<gene>
    <name evidence="1" type="ORF">Harvfovirus15_25</name>
</gene>
<dbReference type="SUPFAM" id="SSF82185">
    <property type="entry name" value="Histone H3 K4-specific methyltransferase SET7/9 N-terminal domain"/>
    <property type="match status" value="1"/>
</dbReference>
<sequence>MDAKKVIIPPNLSTQRGAVHFVIDSNQKKNGPYEEWYFSGKRFVECYYKDNKLDGHYRKYYETGGVMEERTYSNGLKHGAERSFDRNAQMNYVCEYRNNLRDGYEMSFYPSGPKRDYNEYKEGKLHGRHITWNECGSLYMENNYNLNKMESQIMYQQGNKKEVERQFKKDYVRVRIFRVDESLIYDYIHMDEMNKSVMITANDDKGRNCALGEGDIEVWKAGVSDLNKFVIIKLVVPRGSRRVTPMNVYGLSRVEYGIVVQIMDESGKEYSSAKSPPLVYALGEMVVGKGYNDDIELAFGGGINVHKHPDHVLIWKKNLLLKN</sequence>
<protein>
    <recommendedName>
        <fullName evidence="2">MORN repeat-containing protein</fullName>
    </recommendedName>
</protein>